<accession>A0A448ZSC6</accession>
<keyword evidence="2" id="KW-1185">Reference proteome</keyword>
<evidence type="ECO:0000313" key="2">
    <source>
        <dbReference type="Proteomes" id="UP000291116"/>
    </source>
</evidence>
<reference evidence="1 2" key="1">
    <citation type="submission" date="2019-01" db="EMBL/GenBank/DDBJ databases">
        <authorList>
            <person name="Ferrante I. M."/>
        </authorList>
    </citation>
    <scope>NUCLEOTIDE SEQUENCE [LARGE SCALE GENOMIC DNA]</scope>
    <source>
        <strain evidence="1 2">B856</strain>
    </source>
</reference>
<sequence length="122" mass="14286">MYLYGENFQPKLLSCPQENYRDLYEAVGSTVVDEVTAGDSLDGSCKFHDGHVRRDLYDHWGDESLYKMNNSDAGVGCDERHKYYHRDYISHLEALDHNRAVKDGLHYAYLFRIYHLYGPPYL</sequence>
<proteinExistence type="predicted"/>
<name>A0A448ZSC6_9STRA</name>
<dbReference type="AlphaFoldDB" id="A0A448ZSC6"/>
<dbReference type="EMBL" id="CAACVS010000679">
    <property type="protein sequence ID" value="VEU44957.1"/>
    <property type="molecule type" value="Genomic_DNA"/>
</dbReference>
<gene>
    <name evidence="1" type="ORF">PSNMU_V1.4_AUG-EV-PASAV3_0121310</name>
</gene>
<organism evidence="1 2">
    <name type="scientific">Pseudo-nitzschia multistriata</name>
    <dbReference type="NCBI Taxonomy" id="183589"/>
    <lineage>
        <taxon>Eukaryota</taxon>
        <taxon>Sar</taxon>
        <taxon>Stramenopiles</taxon>
        <taxon>Ochrophyta</taxon>
        <taxon>Bacillariophyta</taxon>
        <taxon>Bacillariophyceae</taxon>
        <taxon>Bacillariophycidae</taxon>
        <taxon>Bacillariales</taxon>
        <taxon>Bacillariaceae</taxon>
        <taxon>Pseudo-nitzschia</taxon>
    </lineage>
</organism>
<protein>
    <submittedName>
        <fullName evidence="1">Uncharacterized protein</fullName>
    </submittedName>
</protein>
<dbReference type="Proteomes" id="UP000291116">
    <property type="component" value="Unassembled WGS sequence"/>
</dbReference>
<evidence type="ECO:0000313" key="1">
    <source>
        <dbReference type="EMBL" id="VEU44957.1"/>
    </source>
</evidence>